<evidence type="ECO:0000256" key="1">
    <source>
        <dbReference type="ARBA" id="ARBA00006817"/>
    </source>
</evidence>
<feature type="domain" description="Activator of Hsp90 ATPase homologue 1/2-like C-terminal" evidence="2">
    <location>
        <begin position="19"/>
        <end position="151"/>
    </location>
</feature>
<accession>A0A0P9DBZ6</accession>
<dbReference type="InterPro" id="IPR013538">
    <property type="entry name" value="ASHA1/2-like_C"/>
</dbReference>
<sequence>MADQTSEADRELIMERDFDAPRALVWRAWTEAEHLPQWWGPRDFTITTLAIDIRPGGMWRYLMHAPDGTDYDNRITFREFTPSERIVYLHGTDKDDDPEQFVVTVTFSEQGNKTHLTMRVLFPTVAQREANQAFGAVEIGYQTLAHLAEHLATMA</sequence>
<dbReference type="Proteomes" id="UP000050509">
    <property type="component" value="Unassembled WGS sequence"/>
</dbReference>
<evidence type="ECO:0000259" key="2">
    <source>
        <dbReference type="Pfam" id="PF08327"/>
    </source>
</evidence>
<organism evidence="3 4">
    <name type="scientific">Kouleothrix aurantiaca</name>
    <dbReference type="NCBI Taxonomy" id="186479"/>
    <lineage>
        <taxon>Bacteria</taxon>
        <taxon>Bacillati</taxon>
        <taxon>Chloroflexota</taxon>
        <taxon>Chloroflexia</taxon>
        <taxon>Chloroflexales</taxon>
        <taxon>Roseiflexineae</taxon>
        <taxon>Roseiflexaceae</taxon>
        <taxon>Kouleothrix</taxon>
    </lineage>
</organism>
<gene>
    <name evidence="3" type="ORF">SE17_10435</name>
</gene>
<dbReference type="Gene3D" id="3.30.530.20">
    <property type="match status" value="1"/>
</dbReference>
<evidence type="ECO:0000313" key="3">
    <source>
        <dbReference type="EMBL" id="KPV53303.1"/>
    </source>
</evidence>
<dbReference type="InterPro" id="IPR023393">
    <property type="entry name" value="START-like_dom_sf"/>
</dbReference>
<reference evidence="3 4" key="1">
    <citation type="submission" date="2015-09" db="EMBL/GenBank/DDBJ databases">
        <title>Draft genome sequence of Kouleothrix aurantiaca JCM 19913.</title>
        <authorList>
            <person name="Hemp J."/>
        </authorList>
    </citation>
    <scope>NUCLEOTIDE SEQUENCE [LARGE SCALE GENOMIC DNA]</scope>
    <source>
        <strain evidence="3 4">COM-B</strain>
    </source>
</reference>
<dbReference type="SUPFAM" id="SSF55961">
    <property type="entry name" value="Bet v1-like"/>
    <property type="match status" value="1"/>
</dbReference>
<keyword evidence="4" id="KW-1185">Reference proteome</keyword>
<dbReference type="Pfam" id="PF08327">
    <property type="entry name" value="AHSA1"/>
    <property type="match status" value="1"/>
</dbReference>
<name>A0A0P9DBZ6_9CHLR</name>
<dbReference type="EMBL" id="LJCR01000290">
    <property type="protein sequence ID" value="KPV53303.1"/>
    <property type="molecule type" value="Genomic_DNA"/>
</dbReference>
<protein>
    <recommendedName>
        <fullName evidence="2">Activator of Hsp90 ATPase homologue 1/2-like C-terminal domain-containing protein</fullName>
    </recommendedName>
</protein>
<comment type="similarity">
    <text evidence="1">Belongs to the AHA1 family.</text>
</comment>
<dbReference type="CDD" id="cd08894">
    <property type="entry name" value="SRPBCC_CalC_Aha1-like_1"/>
    <property type="match status" value="1"/>
</dbReference>
<comment type="caution">
    <text evidence="3">The sequence shown here is derived from an EMBL/GenBank/DDBJ whole genome shotgun (WGS) entry which is preliminary data.</text>
</comment>
<proteinExistence type="inferred from homology"/>
<dbReference type="AlphaFoldDB" id="A0A0P9DBZ6"/>
<evidence type="ECO:0000313" key="4">
    <source>
        <dbReference type="Proteomes" id="UP000050509"/>
    </source>
</evidence>